<gene>
    <name evidence="2" type="ORF">PGAL8A_00268600</name>
</gene>
<dbReference type="EMBL" id="CVMV01000038">
    <property type="protein sequence ID" value="CRG95484.1"/>
    <property type="molecule type" value="Genomic_DNA"/>
</dbReference>
<feature type="transmembrane region" description="Helical" evidence="1">
    <location>
        <begin position="266"/>
        <end position="285"/>
    </location>
</feature>
<comment type="caution">
    <text evidence="2">The sequence shown here is derived from an EMBL/GenBank/DDBJ whole genome shotgun (WGS) entry which is preliminary data.</text>
</comment>
<dbReference type="OrthoDB" id="10622804at2759"/>
<proteinExistence type="predicted"/>
<evidence type="ECO:0000313" key="3">
    <source>
        <dbReference type="Proteomes" id="UP000220797"/>
    </source>
</evidence>
<evidence type="ECO:0000313" key="2">
    <source>
        <dbReference type="EMBL" id="CRG95484.1"/>
    </source>
</evidence>
<name>A0A1J1GW10_PLAGA</name>
<keyword evidence="3" id="KW-1185">Reference proteome</keyword>
<evidence type="ECO:0000256" key="1">
    <source>
        <dbReference type="SAM" id="Phobius"/>
    </source>
</evidence>
<keyword evidence="1" id="KW-0812">Transmembrane</keyword>
<reference evidence="2" key="1">
    <citation type="submission" date="2015-04" db="EMBL/GenBank/DDBJ databases">
        <authorList>
            <consortium name="Pathogen Informatics"/>
        </authorList>
    </citation>
    <scope>NUCLEOTIDE SEQUENCE [LARGE SCALE GENOMIC DNA]</scope>
    <source>
        <strain evidence="2">8A</strain>
    </source>
</reference>
<keyword evidence="1" id="KW-1133">Transmembrane helix</keyword>
<dbReference type="VEuPathDB" id="PlasmoDB:PGAL8A_00268600"/>
<keyword evidence="1" id="KW-0472">Membrane</keyword>
<sequence>MFSYSGVIVYIFFFLILIFQYFCNKSFEISNKNLNIVSNLIGARVLTEQQLSQIIRTVRSSSDKPDILVELPEFTQEVLFGMSGKLSSNFTGDNTVEYTTWMSNKNIDIVRALNTHPEPNNKSNLNNFVYLWSKLAEDFILYTKVFSIYEVMLNGRISNNEPHIIPVLSSKFTPLSSTTSSSTYSSSITPATSAISSLVNNNLSEIVTNISSISTSLFKKLLTLTPSIETETIITSENNSSLLMPVEHSNLYKECFWFFCNPKNFIALYIPLVVVGRLLFFIYLYNHTHIRSVLGENNPKKEKGKRRMHKMDNGYNIHENSELPDIDPV</sequence>
<dbReference type="RefSeq" id="XP_028528293.1">
    <property type="nucleotide sequence ID" value="XM_028671663.1"/>
</dbReference>
<dbReference type="Proteomes" id="UP000220797">
    <property type="component" value="Unassembled WGS sequence"/>
</dbReference>
<protein>
    <submittedName>
        <fullName evidence="2">PIR-like protein</fullName>
    </submittedName>
</protein>
<dbReference type="AlphaFoldDB" id="A0A1J1GW10"/>
<dbReference type="GeneID" id="39731216"/>
<accession>A0A1J1GW10</accession>
<organism evidence="2 3">
    <name type="scientific">Plasmodium gallinaceum</name>
    <dbReference type="NCBI Taxonomy" id="5849"/>
    <lineage>
        <taxon>Eukaryota</taxon>
        <taxon>Sar</taxon>
        <taxon>Alveolata</taxon>
        <taxon>Apicomplexa</taxon>
        <taxon>Aconoidasida</taxon>
        <taxon>Haemosporida</taxon>
        <taxon>Plasmodiidae</taxon>
        <taxon>Plasmodium</taxon>
        <taxon>Plasmodium (Haemamoeba)</taxon>
    </lineage>
</organism>
<feature type="transmembrane region" description="Helical" evidence="1">
    <location>
        <begin position="6"/>
        <end position="23"/>
    </location>
</feature>